<dbReference type="SUPFAM" id="SSF56281">
    <property type="entry name" value="Metallo-hydrolase/oxidoreductase"/>
    <property type="match status" value="1"/>
</dbReference>
<gene>
    <name evidence="6" type="ORF">FHP24_27020</name>
</gene>
<sequence length="311" mass="34497">MSGFNQIPGIYHRPLGEMLVTTVCDGYMAYDTFDIFRDPDHAKLRHFLEAETRVAPPVVSINTFLVRYGSRNVLIDCGSGDIMGPTCGRVPGLLDQMGIAPEAITDVALTHIHPDHSNGLTDPVTGAKLFPNATVHVHQAEIAHWFDDGEKAKATERQKRVYFDAGRTQITPYLKDAANLFDRECEILPGITALPSPGHTPGHTCYVLRSGVEVMIVWGDTVHVPEVQLGDPGVGMIFDTDTPRAAESRRRILQKCVDEDLLVGGMHIHFPGFARIRKGYKGAFRFVQEQWFHADNHGHRPDAWQPPGKTS</sequence>
<comment type="similarity">
    <text evidence="1">Belongs to the metallo-beta-lactamase superfamily.</text>
</comment>
<evidence type="ECO:0000259" key="5">
    <source>
        <dbReference type="SMART" id="SM00849"/>
    </source>
</evidence>
<name>A0A5C4X9Q8_9HYPH</name>
<dbReference type="EMBL" id="VDMN01000010">
    <property type="protein sequence ID" value="TNM60148.1"/>
    <property type="molecule type" value="Genomic_DNA"/>
</dbReference>
<comment type="caution">
    <text evidence="6">The sequence shown here is derived from an EMBL/GenBank/DDBJ whole genome shotgun (WGS) entry which is preliminary data.</text>
</comment>
<feature type="domain" description="Metallo-beta-lactamase" evidence="5">
    <location>
        <begin position="60"/>
        <end position="266"/>
    </location>
</feature>
<dbReference type="PANTHER" id="PTHR42978:SF6">
    <property type="entry name" value="QUORUM-QUENCHING LACTONASE YTNP-RELATED"/>
    <property type="match status" value="1"/>
</dbReference>
<keyword evidence="7" id="KW-1185">Reference proteome</keyword>
<dbReference type="InterPro" id="IPR051013">
    <property type="entry name" value="MBL_superfamily_lactonases"/>
</dbReference>
<keyword evidence="2" id="KW-0479">Metal-binding</keyword>
<dbReference type="RefSeq" id="WP_139679352.1">
    <property type="nucleotide sequence ID" value="NZ_VDMN01000010.1"/>
</dbReference>
<dbReference type="SMART" id="SM00849">
    <property type="entry name" value="Lactamase_B"/>
    <property type="match status" value="1"/>
</dbReference>
<accession>A0A5C4X9Q8</accession>
<keyword evidence="4" id="KW-0862">Zinc</keyword>
<dbReference type="PANTHER" id="PTHR42978">
    <property type="entry name" value="QUORUM-QUENCHING LACTONASE YTNP-RELATED-RELATED"/>
    <property type="match status" value="1"/>
</dbReference>
<evidence type="ECO:0000256" key="1">
    <source>
        <dbReference type="ARBA" id="ARBA00007749"/>
    </source>
</evidence>
<dbReference type="Proteomes" id="UP000311605">
    <property type="component" value="Unassembled WGS sequence"/>
</dbReference>
<dbReference type="OrthoDB" id="9773738at2"/>
<dbReference type="AlphaFoldDB" id="A0A5C4X9Q8"/>
<dbReference type="InterPro" id="IPR001279">
    <property type="entry name" value="Metallo-B-lactamas"/>
</dbReference>
<proteinExistence type="inferred from homology"/>
<dbReference type="CDD" id="cd07720">
    <property type="entry name" value="OPHC2-like_MBL-fold"/>
    <property type="match status" value="1"/>
</dbReference>
<evidence type="ECO:0000313" key="6">
    <source>
        <dbReference type="EMBL" id="TNM60148.1"/>
    </source>
</evidence>
<keyword evidence="3 6" id="KW-0378">Hydrolase</keyword>
<organism evidence="6 7">
    <name type="scientific">Aliirhizobium smilacinae</name>
    <dbReference type="NCBI Taxonomy" id="1395944"/>
    <lineage>
        <taxon>Bacteria</taxon>
        <taxon>Pseudomonadati</taxon>
        <taxon>Pseudomonadota</taxon>
        <taxon>Alphaproteobacteria</taxon>
        <taxon>Hyphomicrobiales</taxon>
        <taxon>Rhizobiaceae</taxon>
        <taxon>Aliirhizobium</taxon>
    </lineage>
</organism>
<protein>
    <submittedName>
        <fullName evidence="6">MBL fold metallo-hydrolase</fullName>
    </submittedName>
</protein>
<dbReference type="Gene3D" id="3.60.15.10">
    <property type="entry name" value="Ribonuclease Z/Hydroxyacylglutathione hydrolase-like"/>
    <property type="match status" value="1"/>
</dbReference>
<evidence type="ECO:0000256" key="4">
    <source>
        <dbReference type="ARBA" id="ARBA00022833"/>
    </source>
</evidence>
<dbReference type="GO" id="GO:0046872">
    <property type="term" value="F:metal ion binding"/>
    <property type="evidence" value="ECO:0007669"/>
    <property type="project" value="UniProtKB-KW"/>
</dbReference>
<evidence type="ECO:0000313" key="7">
    <source>
        <dbReference type="Proteomes" id="UP000311605"/>
    </source>
</evidence>
<dbReference type="InterPro" id="IPR036866">
    <property type="entry name" value="RibonucZ/Hydroxyglut_hydro"/>
</dbReference>
<evidence type="ECO:0000256" key="2">
    <source>
        <dbReference type="ARBA" id="ARBA00022723"/>
    </source>
</evidence>
<reference evidence="6 7" key="1">
    <citation type="submission" date="2019-06" db="EMBL/GenBank/DDBJ databases">
        <title>The draft genome of Rhizobium smilacinae PTYR-5.</title>
        <authorList>
            <person name="Liu L."/>
            <person name="Li L."/>
            <person name="Zhang X."/>
        </authorList>
    </citation>
    <scope>NUCLEOTIDE SEQUENCE [LARGE SCALE GENOMIC DNA]</scope>
    <source>
        <strain evidence="6 7">PTYR-5</strain>
    </source>
</reference>
<dbReference type="Pfam" id="PF00753">
    <property type="entry name" value="Lactamase_B"/>
    <property type="match status" value="1"/>
</dbReference>
<dbReference type="GO" id="GO:0016787">
    <property type="term" value="F:hydrolase activity"/>
    <property type="evidence" value="ECO:0007669"/>
    <property type="project" value="UniProtKB-KW"/>
</dbReference>
<evidence type="ECO:0000256" key="3">
    <source>
        <dbReference type="ARBA" id="ARBA00022801"/>
    </source>
</evidence>